<dbReference type="Proteomes" id="UP000886355">
    <property type="component" value="Unassembled WGS sequence"/>
</dbReference>
<dbReference type="Pfam" id="PF00571">
    <property type="entry name" value="CBS"/>
    <property type="match status" value="1"/>
</dbReference>
<dbReference type="GO" id="GO:0006970">
    <property type="term" value="P:response to osmotic stress"/>
    <property type="evidence" value="ECO:0007669"/>
    <property type="project" value="UniProtKB-ARBA"/>
</dbReference>
<dbReference type="Gene3D" id="3.10.580.10">
    <property type="entry name" value="CBS-domain"/>
    <property type="match status" value="1"/>
</dbReference>
<dbReference type="SMART" id="SM00382">
    <property type="entry name" value="AAA"/>
    <property type="match status" value="1"/>
</dbReference>
<proteinExistence type="inferred from homology"/>
<dbReference type="InterPro" id="IPR005892">
    <property type="entry name" value="Gly-betaine_transp_ATP-bd"/>
</dbReference>
<dbReference type="InterPro" id="IPR003593">
    <property type="entry name" value="AAA+_ATPase"/>
</dbReference>
<evidence type="ECO:0000256" key="3">
    <source>
        <dbReference type="ARBA" id="ARBA00022741"/>
    </source>
</evidence>
<evidence type="ECO:0000259" key="6">
    <source>
        <dbReference type="PROSITE" id="PS50893"/>
    </source>
</evidence>
<keyword evidence="5" id="KW-0029">Amino-acid transport</keyword>
<dbReference type="InterPro" id="IPR046342">
    <property type="entry name" value="CBS_dom_sf"/>
</dbReference>
<dbReference type="InterPro" id="IPR003439">
    <property type="entry name" value="ABC_transporter-like_ATP-bd"/>
</dbReference>
<evidence type="ECO:0000256" key="4">
    <source>
        <dbReference type="ARBA" id="ARBA00022840"/>
    </source>
</evidence>
<dbReference type="InterPro" id="IPR027417">
    <property type="entry name" value="P-loop_NTPase"/>
</dbReference>
<sequence length="395" mass="44857">MKSQVNRIECANLWKIFGPNPRRIIDDWGRYSKYNKTELMQRTGCVIGVKDVSFTVSAGEIFVIMGLSGSGKSTLLRCINRLHEPTRGKVFIDGEDITSLPKKTLRELRRKKIGMVFQHFALLPHRKVIDNVAYGLEIQGIDKKTRHSMALEVLELVGLKGWEHQYPHELSGGMQQRVGLARALAPNPEILLMDEAFSALDPLIRRQMQDEFIKLLKVVKKTIVFVTHDLHEALRIATRIAIMKGGSIDQIGTPAEIVLHPKTKYVAEFVQDLPRAKFVTAQDIMEPPSKWAVSANQTTEEIACKMDNENLWYAYVVDENRRIRGVIDYRTVVDGNGHLDPNNIMKDFPQERQHTFLEKLIKRAAKTSIPIAVTDENLRLLGVVSRECLLDALIS</sequence>
<dbReference type="InterPro" id="IPR000644">
    <property type="entry name" value="CBS_dom"/>
</dbReference>
<dbReference type="GO" id="GO:0031460">
    <property type="term" value="P:glycine betaine transport"/>
    <property type="evidence" value="ECO:0007669"/>
    <property type="project" value="InterPro"/>
</dbReference>
<keyword evidence="3" id="KW-0547">Nucleotide-binding</keyword>
<protein>
    <submittedName>
        <fullName evidence="7">Glycine betaine/L-proline ABC transporter ATP-binding protein</fullName>
    </submittedName>
</protein>
<dbReference type="SUPFAM" id="SSF52540">
    <property type="entry name" value="P-loop containing nucleoside triphosphate hydrolases"/>
    <property type="match status" value="1"/>
</dbReference>
<dbReference type="GO" id="GO:0016020">
    <property type="term" value="C:membrane"/>
    <property type="evidence" value="ECO:0007669"/>
    <property type="project" value="InterPro"/>
</dbReference>
<evidence type="ECO:0000256" key="1">
    <source>
        <dbReference type="ARBA" id="ARBA00005417"/>
    </source>
</evidence>
<dbReference type="GO" id="GO:0005524">
    <property type="term" value="F:ATP binding"/>
    <property type="evidence" value="ECO:0007669"/>
    <property type="project" value="UniProtKB-KW"/>
</dbReference>
<evidence type="ECO:0000313" key="7">
    <source>
        <dbReference type="EMBL" id="HDL89749.1"/>
    </source>
</evidence>
<dbReference type="PANTHER" id="PTHR43869">
    <property type="entry name" value="GLYCINE BETAINE/PROLINE BETAINE TRANSPORT SYSTEM ATP-BINDING PROTEIN PROV"/>
    <property type="match status" value="1"/>
</dbReference>
<feature type="domain" description="ABC transporter" evidence="6">
    <location>
        <begin position="34"/>
        <end position="270"/>
    </location>
</feature>
<dbReference type="NCBIfam" id="TIGR01186">
    <property type="entry name" value="proV"/>
    <property type="match status" value="1"/>
</dbReference>
<dbReference type="FunFam" id="3.40.50.300:FF:000201">
    <property type="entry name" value="Glycine betaine/L-proline ABC transporter ATP-binding protein"/>
    <property type="match status" value="1"/>
</dbReference>
<keyword evidence="2" id="KW-0813">Transport</keyword>
<evidence type="ECO:0000256" key="2">
    <source>
        <dbReference type="ARBA" id="ARBA00022448"/>
    </source>
</evidence>
<dbReference type="PANTHER" id="PTHR43869:SF1">
    <property type="entry name" value="GLYCINE BETAINE_PROLINE BETAINE TRANSPORT SYSTEM ATP-BINDING PROTEIN PROV"/>
    <property type="match status" value="1"/>
</dbReference>
<dbReference type="AlphaFoldDB" id="A0A7C0WRP6"/>
<dbReference type="Pfam" id="PF00005">
    <property type="entry name" value="ABC_tran"/>
    <property type="match status" value="1"/>
</dbReference>
<evidence type="ECO:0000256" key="5">
    <source>
        <dbReference type="ARBA" id="ARBA00022970"/>
    </source>
</evidence>
<comment type="caution">
    <text evidence="7">The sequence shown here is derived from an EMBL/GenBank/DDBJ whole genome shotgun (WGS) entry which is preliminary data.</text>
</comment>
<dbReference type="PROSITE" id="PS00211">
    <property type="entry name" value="ABC_TRANSPORTER_1"/>
    <property type="match status" value="1"/>
</dbReference>
<dbReference type="GO" id="GO:0006865">
    <property type="term" value="P:amino acid transport"/>
    <property type="evidence" value="ECO:0007669"/>
    <property type="project" value="UniProtKB-KW"/>
</dbReference>
<organism evidence="7">
    <name type="scientific">Thermodesulforhabdus norvegica</name>
    <dbReference type="NCBI Taxonomy" id="39841"/>
    <lineage>
        <taxon>Bacteria</taxon>
        <taxon>Pseudomonadati</taxon>
        <taxon>Thermodesulfobacteriota</taxon>
        <taxon>Syntrophobacteria</taxon>
        <taxon>Syntrophobacterales</taxon>
        <taxon>Thermodesulforhabdaceae</taxon>
        <taxon>Thermodesulforhabdus</taxon>
    </lineage>
</organism>
<dbReference type="CDD" id="cd03294">
    <property type="entry name" value="ABC_Pro_Gly_Betaine"/>
    <property type="match status" value="1"/>
</dbReference>
<reference evidence="7" key="1">
    <citation type="journal article" date="2020" name="mSystems">
        <title>Genome- and Community-Level Interaction Insights into Carbon Utilization and Element Cycling Functions of Hydrothermarchaeota in Hydrothermal Sediment.</title>
        <authorList>
            <person name="Zhou Z."/>
            <person name="Liu Y."/>
            <person name="Xu W."/>
            <person name="Pan J."/>
            <person name="Luo Z.H."/>
            <person name="Li M."/>
        </authorList>
    </citation>
    <scope>NUCLEOTIDE SEQUENCE [LARGE SCALE GENOMIC DNA]</scope>
    <source>
        <strain evidence="7">HyVt-19</strain>
    </source>
</reference>
<keyword evidence="4 7" id="KW-0067">ATP-binding</keyword>
<dbReference type="PROSITE" id="PS50893">
    <property type="entry name" value="ABC_TRANSPORTER_2"/>
    <property type="match status" value="1"/>
</dbReference>
<gene>
    <name evidence="7" type="ORF">ENG14_02465</name>
</gene>
<dbReference type="InterPro" id="IPR017871">
    <property type="entry name" value="ABC_transporter-like_CS"/>
</dbReference>
<comment type="similarity">
    <text evidence="1">Belongs to the ABC transporter superfamily.</text>
</comment>
<dbReference type="EMBL" id="DQZW01000115">
    <property type="protein sequence ID" value="HDL89749.1"/>
    <property type="molecule type" value="Genomic_DNA"/>
</dbReference>
<accession>A0A7C0WRP6</accession>
<dbReference type="GO" id="GO:0016887">
    <property type="term" value="F:ATP hydrolysis activity"/>
    <property type="evidence" value="ECO:0007669"/>
    <property type="project" value="InterPro"/>
</dbReference>
<dbReference type="SUPFAM" id="SSF54631">
    <property type="entry name" value="CBS-domain pair"/>
    <property type="match status" value="1"/>
</dbReference>
<dbReference type="InterPro" id="IPR051921">
    <property type="entry name" value="ABC_osmolyte_uptake_ATP-bind"/>
</dbReference>
<dbReference type="Gene3D" id="3.40.50.300">
    <property type="entry name" value="P-loop containing nucleotide triphosphate hydrolases"/>
    <property type="match status" value="1"/>
</dbReference>
<name>A0A7C0WRP6_9BACT</name>